<accession>A0A9N8YP83</accession>
<reference evidence="1" key="1">
    <citation type="submission" date="2021-06" db="EMBL/GenBank/DDBJ databases">
        <authorList>
            <person name="Kallberg Y."/>
            <person name="Tangrot J."/>
            <person name="Rosling A."/>
        </authorList>
    </citation>
    <scope>NUCLEOTIDE SEQUENCE</scope>
    <source>
        <strain evidence="1">AZ414A</strain>
    </source>
</reference>
<protein>
    <submittedName>
        <fullName evidence="1">2939_t:CDS:1</fullName>
    </submittedName>
</protein>
<evidence type="ECO:0000313" key="1">
    <source>
        <dbReference type="EMBL" id="CAG8436956.1"/>
    </source>
</evidence>
<name>A0A9N8YP83_9GLOM</name>
<dbReference type="OrthoDB" id="2422304at2759"/>
<dbReference type="EMBL" id="CAJVPK010000043">
    <property type="protein sequence ID" value="CAG8436956.1"/>
    <property type="molecule type" value="Genomic_DNA"/>
</dbReference>
<keyword evidence="2" id="KW-1185">Reference proteome</keyword>
<sequence>MKLDYDQVLEEAISTERSAPLPLETPECFKISTKKSGIEHILIYRGVREGITPLEHFEKYLKRVQDIETETEDEDAPSSTGLSATKKEIMVQAILDIANVTADQIFSRNFPYSL</sequence>
<comment type="caution">
    <text evidence="1">The sequence shown here is derived from an EMBL/GenBank/DDBJ whole genome shotgun (WGS) entry which is preliminary data.</text>
</comment>
<evidence type="ECO:0000313" key="2">
    <source>
        <dbReference type="Proteomes" id="UP000789706"/>
    </source>
</evidence>
<proteinExistence type="predicted"/>
<gene>
    <name evidence="1" type="ORF">DEBURN_LOCUS1086</name>
</gene>
<dbReference type="AlphaFoldDB" id="A0A9N8YP83"/>
<dbReference type="Proteomes" id="UP000789706">
    <property type="component" value="Unassembled WGS sequence"/>
</dbReference>
<organism evidence="1 2">
    <name type="scientific">Diversispora eburnea</name>
    <dbReference type="NCBI Taxonomy" id="1213867"/>
    <lineage>
        <taxon>Eukaryota</taxon>
        <taxon>Fungi</taxon>
        <taxon>Fungi incertae sedis</taxon>
        <taxon>Mucoromycota</taxon>
        <taxon>Glomeromycotina</taxon>
        <taxon>Glomeromycetes</taxon>
        <taxon>Diversisporales</taxon>
        <taxon>Diversisporaceae</taxon>
        <taxon>Diversispora</taxon>
    </lineage>
</organism>